<keyword evidence="6" id="KW-1185">Reference proteome</keyword>
<dbReference type="EMBL" id="JAYDYQ010002688">
    <property type="protein sequence ID" value="KAK4476735.1"/>
    <property type="molecule type" value="Genomic_DNA"/>
</dbReference>
<gene>
    <name evidence="5" type="ORF">RD792_015895</name>
</gene>
<dbReference type="Gene3D" id="2.40.480.10">
    <property type="entry name" value="Allene oxide cyclase-like"/>
    <property type="match status" value="1"/>
</dbReference>
<evidence type="ECO:0000256" key="1">
    <source>
        <dbReference type="ARBA" id="ARBA00010746"/>
    </source>
</evidence>
<keyword evidence="3 4" id="KW-0964">Secreted</keyword>
<comment type="function">
    <text evidence="4">Dirigent proteins impart stereoselectivity on the phenoxy radical-coupling reaction, yielding optically active lignans from two molecules of coniferyl alcohol in the biosynthesis of lignans, flavonolignans, and alkaloids and thus plays a central role in plant secondary metabolism.</text>
</comment>
<accession>A0ABR0CIJ8</accession>
<keyword evidence="4" id="KW-0052">Apoplast</keyword>
<proteinExistence type="inferred from homology"/>
<dbReference type="InterPro" id="IPR044859">
    <property type="entry name" value="Allene_oxi_cyc_Dirigent"/>
</dbReference>
<evidence type="ECO:0000313" key="6">
    <source>
        <dbReference type="Proteomes" id="UP001291926"/>
    </source>
</evidence>
<protein>
    <recommendedName>
        <fullName evidence="4">Dirigent protein</fullName>
    </recommendedName>
</protein>
<evidence type="ECO:0000256" key="4">
    <source>
        <dbReference type="RuleBase" id="RU363099"/>
    </source>
</evidence>
<dbReference type="PANTHER" id="PTHR21495">
    <property type="entry name" value="NUCLEOPORIN-RELATED"/>
    <property type="match status" value="1"/>
</dbReference>
<comment type="caution">
    <text evidence="5">The sequence shown here is derived from an EMBL/GenBank/DDBJ whole genome shotgun (WGS) entry which is preliminary data.</text>
</comment>
<comment type="subcellular location">
    <subcellularLocation>
        <location evidence="4">Secreted</location>
        <location evidence="4">Extracellular space</location>
        <location evidence="4">Apoplast</location>
    </subcellularLocation>
</comment>
<comment type="similarity">
    <text evidence="1 4">Belongs to the plant dirigent protein family.</text>
</comment>
<sequence>MIGRRKGMAKVSATFVLCLAIIISMPRAYTINADQEAWFQNLINRNEKVIKLHFYLEDSLGGQNETIWEVARADISSTSPTSFGKVFVFDDPLTAKPDPKSMKLGRAQGIFASADLRHPAIALYFNFYFTAGKYKGSSLSIMGRNEILGKNRELPVVGGTGAFRMARGFSISNTYAYDPVAKYGTIVEYTVYVTTYVKHAWDE</sequence>
<dbReference type="Proteomes" id="UP001291926">
    <property type="component" value="Unassembled WGS sequence"/>
</dbReference>
<evidence type="ECO:0000313" key="5">
    <source>
        <dbReference type="EMBL" id="KAK4476735.1"/>
    </source>
</evidence>
<name>A0ABR0CIJ8_9LAMI</name>
<dbReference type="InterPro" id="IPR004265">
    <property type="entry name" value="Dirigent"/>
</dbReference>
<reference evidence="5 6" key="1">
    <citation type="journal article" date="2023" name="bioRxiv">
        <title>Genome report: Whole genome sequence and annotation of Penstemon davidsonii.</title>
        <authorList>
            <person name="Ostevik K.L."/>
            <person name="Alabady M."/>
            <person name="Zhang M."/>
            <person name="Rausher M.D."/>
        </authorList>
    </citation>
    <scope>NUCLEOTIDE SEQUENCE [LARGE SCALE GENOMIC DNA]</scope>
    <source>
        <strain evidence="5">DNT005</strain>
        <tissue evidence="5">Whole leaf</tissue>
    </source>
</reference>
<evidence type="ECO:0000256" key="2">
    <source>
        <dbReference type="ARBA" id="ARBA00011738"/>
    </source>
</evidence>
<comment type="subunit">
    <text evidence="2 4">Homodimer.</text>
</comment>
<dbReference type="Pfam" id="PF03018">
    <property type="entry name" value="Dirigent"/>
    <property type="match status" value="1"/>
</dbReference>
<organism evidence="5 6">
    <name type="scientific">Penstemon davidsonii</name>
    <dbReference type="NCBI Taxonomy" id="160366"/>
    <lineage>
        <taxon>Eukaryota</taxon>
        <taxon>Viridiplantae</taxon>
        <taxon>Streptophyta</taxon>
        <taxon>Embryophyta</taxon>
        <taxon>Tracheophyta</taxon>
        <taxon>Spermatophyta</taxon>
        <taxon>Magnoliopsida</taxon>
        <taxon>eudicotyledons</taxon>
        <taxon>Gunneridae</taxon>
        <taxon>Pentapetalae</taxon>
        <taxon>asterids</taxon>
        <taxon>lamiids</taxon>
        <taxon>Lamiales</taxon>
        <taxon>Plantaginaceae</taxon>
        <taxon>Cheloneae</taxon>
        <taxon>Penstemon</taxon>
    </lineage>
</organism>
<evidence type="ECO:0000256" key="3">
    <source>
        <dbReference type="ARBA" id="ARBA00022525"/>
    </source>
</evidence>